<reference evidence="2" key="1">
    <citation type="submission" date="2021-05" db="EMBL/GenBank/DDBJ databases">
        <title>The genome of the haptophyte Pavlova lutheri (Diacronema luteri, Pavlovales) - a model for lipid biosynthesis in eukaryotic algae.</title>
        <authorList>
            <person name="Hulatt C.J."/>
            <person name="Posewitz M.C."/>
        </authorList>
    </citation>
    <scope>NUCLEOTIDE SEQUENCE</scope>
    <source>
        <strain evidence="2">NIVA-4/92</strain>
    </source>
</reference>
<feature type="compositionally biased region" description="Gly residues" evidence="1">
    <location>
        <begin position="348"/>
        <end position="358"/>
    </location>
</feature>
<feature type="compositionally biased region" description="Polar residues" evidence="1">
    <location>
        <begin position="556"/>
        <end position="565"/>
    </location>
</feature>
<accession>A0A8J5XM61</accession>
<proteinExistence type="predicted"/>
<evidence type="ECO:0000313" key="3">
    <source>
        <dbReference type="Proteomes" id="UP000751190"/>
    </source>
</evidence>
<feature type="compositionally biased region" description="Low complexity" evidence="1">
    <location>
        <begin position="363"/>
        <end position="373"/>
    </location>
</feature>
<gene>
    <name evidence="2" type="ORF">KFE25_012543</name>
</gene>
<feature type="compositionally biased region" description="Basic and acidic residues" evidence="1">
    <location>
        <begin position="110"/>
        <end position="132"/>
    </location>
</feature>
<name>A0A8J5XM61_DIALT</name>
<comment type="caution">
    <text evidence="2">The sequence shown here is derived from an EMBL/GenBank/DDBJ whole genome shotgun (WGS) entry which is preliminary data.</text>
</comment>
<feature type="compositionally biased region" description="Low complexity" evidence="1">
    <location>
        <begin position="530"/>
        <end position="540"/>
    </location>
</feature>
<feature type="region of interest" description="Disordered" evidence="1">
    <location>
        <begin position="426"/>
        <end position="448"/>
    </location>
</feature>
<dbReference type="Proteomes" id="UP000751190">
    <property type="component" value="Unassembled WGS sequence"/>
</dbReference>
<feature type="region of interest" description="Disordered" evidence="1">
    <location>
        <begin position="657"/>
        <end position="749"/>
    </location>
</feature>
<keyword evidence="3" id="KW-1185">Reference proteome</keyword>
<organism evidence="2 3">
    <name type="scientific">Diacronema lutheri</name>
    <name type="common">Unicellular marine alga</name>
    <name type="synonym">Monochrysis lutheri</name>
    <dbReference type="NCBI Taxonomy" id="2081491"/>
    <lineage>
        <taxon>Eukaryota</taxon>
        <taxon>Haptista</taxon>
        <taxon>Haptophyta</taxon>
        <taxon>Pavlovophyceae</taxon>
        <taxon>Pavlovales</taxon>
        <taxon>Pavlovaceae</taxon>
        <taxon>Diacronema</taxon>
    </lineage>
</organism>
<feature type="region of interest" description="Disordered" evidence="1">
    <location>
        <begin position="462"/>
        <end position="567"/>
    </location>
</feature>
<feature type="region of interest" description="Disordered" evidence="1">
    <location>
        <begin position="110"/>
        <end position="134"/>
    </location>
</feature>
<protein>
    <submittedName>
        <fullName evidence="2">Uncharacterized protein</fullName>
    </submittedName>
</protein>
<feature type="compositionally biased region" description="Low complexity" evidence="1">
    <location>
        <begin position="666"/>
        <end position="688"/>
    </location>
</feature>
<evidence type="ECO:0000256" key="1">
    <source>
        <dbReference type="SAM" id="MobiDB-lite"/>
    </source>
</evidence>
<dbReference type="EMBL" id="JAGTXO010000011">
    <property type="protein sequence ID" value="KAG8465180.1"/>
    <property type="molecule type" value="Genomic_DNA"/>
</dbReference>
<sequence length="877" mass="89154">MDSTFTIGPAMARRNAADFGSRLENELLVWEPGVARRAKELAALVRDMLQRIADGEIRPPSPICDWANAGGLASPTPPDGQDGPLSPALRKFKRALSTKLRAEAAARLDVSRRAKASEMSDQQSKHEGELSRLRQGHAAHIERLKETYASELEEHKEEFVRQLSGKTSSEIVSRVRREMLHTRHTKVIDLKNAEIKALADTLAERDAAIALLGSQLGEANSKYIQSVLEKRDVAQALHAAQQQVAAAAICEAALRDEQRALEARVAELSADAAGAALELSEHKADLAMRLSKIGDVLLATRLPNGFVSALTALQPDAVRREASGAMAHGGLKLYNMGDASALASRSGVDGGSECGGSQWGSPRSVRASGRTRRASSVSATSLSLSLAQGGASGSMSGGCVLESGGCVLEVPETSACGPAPMGDPCARSPDTSAAGRTLADDGDGDERADVATDAATDTAIAEVAPVIDDASAPDEQRADAELAPGSPATPPWRADPAPDKRAAVSRPSAKPGEASADSGATPRVADGRQSGATSGSASAAPTRPHSPPSGAAVGSTRGTLLNSSAKAGAQPVSSMLGEVGTLCLDGGEALAESAARADDCTVGASLGAQRASNRALGRVSSTSELGTHSARAGMSERLALGSSASAFALTGSSALVAQPTDVRGQTGATGRRPPARTPAGRAGRALGPPRDDARASAGAGPHGVAKIGSGIGQQTAGAAVGTTPPKDAAPPLPPRRAHPRPSVSCCAPALSRSSSAGGWAALRAVRTFSSLAPLNGSGARADAASGAAPCAQPLSRRGFGATPSGAARVVAAPSASFAALSEWQRAHLDARAAQPLVDGRARPGEQRLVVTRVPLAFAVPLQLNVAAPPAGVGRPPP</sequence>
<feature type="region of interest" description="Disordered" evidence="1">
    <location>
        <begin position="345"/>
        <end position="373"/>
    </location>
</feature>
<dbReference type="AlphaFoldDB" id="A0A8J5XM61"/>
<evidence type="ECO:0000313" key="2">
    <source>
        <dbReference type="EMBL" id="KAG8465180.1"/>
    </source>
</evidence>
<feature type="region of interest" description="Disordered" evidence="1">
    <location>
        <begin position="607"/>
        <end position="630"/>
    </location>
</feature>